<dbReference type="OMA" id="RSGHRCF"/>
<dbReference type="Pfam" id="PF24681">
    <property type="entry name" value="Kelch_KLHDC2_KLHL20_DRC7"/>
    <property type="match status" value="2"/>
</dbReference>
<dbReference type="EMBL" id="HE601298">
    <property type="protein sequence ID" value="CAP22841.2"/>
    <property type="molecule type" value="Genomic_DNA"/>
</dbReference>
<dbReference type="InterPro" id="IPR015915">
    <property type="entry name" value="Kelch-typ_b-propeller"/>
</dbReference>
<dbReference type="FunCoup" id="A8WQT3">
    <property type="interactions" value="3230"/>
</dbReference>
<keyword evidence="2" id="KW-0677">Repeat</keyword>
<dbReference type="eggNOG" id="KOG0379">
    <property type="taxonomic scope" value="Eukaryota"/>
</dbReference>
<dbReference type="WormBase" id="CBG01796">
    <property type="protein sequence ID" value="CBP14212"/>
    <property type="gene ID" value="WBGene00024982"/>
</dbReference>
<dbReference type="PANTHER" id="PTHR46428:SF1">
    <property type="entry name" value="KELCH DOMAIN-CONTAINING PROTEIN 10"/>
    <property type="match status" value="1"/>
</dbReference>
<dbReference type="GeneID" id="8576221"/>
<accession>A8WQT3</accession>
<name>A8WQT3_CAEBR</name>
<evidence type="ECO:0000256" key="1">
    <source>
        <dbReference type="ARBA" id="ARBA00022441"/>
    </source>
</evidence>
<evidence type="ECO:0000313" key="4">
    <source>
        <dbReference type="Proteomes" id="UP000008549"/>
    </source>
</evidence>
<proteinExistence type="predicted"/>
<dbReference type="HOGENOM" id="CLU_492785_0_0_1"/>
<keyword evidence="1" id="KW-0880">Kelch repeat</keyword>
<dbReference type="FunFam" id="2.120.10.80:FF:000220">
    <property type="entry name" value="Protein CBG01796"/>
    <property type="match status" value="1"/>
</dbReference>
<evidence type="ECO:0000313" key="3">
    <source>
        <dbReference type="EMBL" id="CAP22841.2"/>
    </source>
</evidence>
<dbReference type="RefSeq" id="XP_045091876.1">
    <property type="nucleotide sequence ID" value="XM_045235815.1"/>
</dbReference>
<evidence type="ECO:0000313" key="5">
    <source>
        <dbReference type="WormBase" id="CBG01796"/>
    </source>
</evidence>
<protein>
    <submittedName>
        <fullName evidence="3">Protein CBG01796</fullName>
    </submittedName>
</protein>
<dbReference type="SUPFAM" id="SSF117281">
    <property type="entry name" value="Kelch motif"/>
    <property type="match status" value="1"/>
</dbReference>
<organism evidence="3 4">
    <name type="scientific">Caenorhabditis briggsae</name>
    <dbReference type="NCBI Taxonomy" id="6238"/>
    <lineage>
        <taxon>Eukaryota</taxon>
        <taxon>Metazoa</taxon>
        <taxon>Ecdysozoa</taxon>
        <taxon>Nematoda</taxon>
        <taxon>Chromadorea</taxon>
        <taxon>Rhabditida</taxon>
        <taxon>Rhabditina</taxon>
        <taxon>Rhabditomorpha</taxon>
        <taxon>Rhabditoidea</taxon>
        <taxon>Rhabditidae</taxon>
        <taxon>Peloderinae</taxon>
        <taxon>Caenorhabditis</taxon>
    </lineage>
</organism>
<dbReference type="InParanoid" id="A8WQT3"/>
<sequence>MINIIGWAPDSHEVVFSLFQLSYISQFQPSPETSFLNQFISPFGTIESGDKNYPRVRSGHRCFTDNDYLYLIGGYTHQIRRGSIFKEIWAMSLATFEWRRYEVIGELPDTLASFAIIQVFPYSKTFILFGGSGTAFGTSSSNRFYFVGVDNNNCCVESYELKVGGDIPLPKYGHAMCAGEVRGKYYIIGGTEGTSFDFDVHALTMRANPEATTENEKYTWHCELITTNQGFPGRYRLEATYDEKNHCLLFFGGGSNEEVHGFEKIIKLDLKTKISSAVSTIPDSRNGYPQARRCHTIARRSTKVIMTGGIFHRENGLDVLVHSDVWIFEMTDYSWEKYEHSLPRAVYFHDAAITEEGCMMVFGGAHELTPTAPRNNKLYFAWFGIPRLQTFALEALRKKYPQMFSGLYSGNLQPSGVLDVFNTFCKPGKISEEERNIVQRGRIPFHEHEDRSRFFLNGNSEDYAVRIFLQHQVADPEPLQRRRGQRQQGRHEQILQNNGDIRGPLRRMFDQFLRGVGAVDENNGEGEAGEEREVNAQLRRENIDNIINEINEIIAERVDREDPQ</sequence>
<dbReference type="GO" id="GO:0032874">
    <property type="term" value="P:positive regulation of stress-activated MAPK cascade"/>
    <property type="evidence" value="ECO:0000318"/>
    <property type="project" value="GO_Central"/>
</dbReference>
<evidence type="ECO:0000256" key="2">
    <source>
        <dbReference type="ARBA" id="ARBA00022737"/>
    </source>
</evidence>
<reference evidence="3 4" key="1">
    <citation type="journal article" date="2003" name="PLoS Biol.">
        <title>The genome sequence of Caenorhabditis briggsae: a platform for comparative genomics.</title>
        <authorList>
            <person name="Stein L.D."/>
            <person name="Bao Z."/>
            <person name="Blasiar D."/>
            <person name="Blumenthal T."/>
            <person name="Brent M.R."/>
            <person name="Chen N."/>
            <person name="Chinwalla A."/>
            <person name="Clarke L."/>
            <person name="Clee C."/>
            <person name="Coghlan A."/>
            <person name="Coulson A."/>
            <person name="D'Eustachio P."/>
            <person name="Fitch D.H."/>
            <person name="Fulton L.A."/>
            <person name="Fulton R.E."/>
            <person name="Griffiths-Jones S."/>
            <person name="Harris T.W."/>
            <person name="Hillier L.W."/>
            <person name="Kamath R."/>
            <person name="Kuwabara P.E."/>
            <person name="Mardis E.R."/>
            <person name="Marra M.A."/>
            <person name="Miner T.L."/>
            <person name="Minx P."/>
            <person name="Mullikin J.C."/>
            <person name="Plumb R.W."/>
            <person name="Rogers J."/>
            <person name="Schein J.E."/>
            <person name="Sohrmann M."/>
            <person name="Spieth J."/>
            <person name="Stajich J.E."/>
            <person name="Wei C."/>
            <person name="Willey D."/>
            <person name="Wilson R.K."/>
            <person name="Durbin R."/>
            <person name="Waterston R.H."/>
        </authorList>
    </citation>
    <scope>NUCLEOTIDE SEQUENCE [LARGE SCALE GENOMIC DNA]</scope>
    <source>
        <strain evidence="3 4">AF16</strain>
    </source>
</reference>
<gene>
    <name evidence="3 5" type="ORF">CBG01796</name>
    <name evidence="3" type="ORF">CBG_01796</name>
</gene>
<dbReference type="PANTHER" id="PTHR46428">
    <property type="entry name" value="KELCH DOMAIN-CONTAINING PROTEIN 10"/>
    <property type="match status" value="1"/>
</dbReference>
<dbReference type="AlphaFoldDB" id="A8WQT3"/>
<dbReference type="Gene3D" id="2.120.10.80">
    <property type="entry name" value="Kelch-type beta propeller"/>
    <property type="match status" value="2"/>
</dbReference>
<dbReference type="KEGG" id="cbr:CBG_01796"/>
<dbReference type="Proteomes" id="UP000008549">
    <property type="component" value="Unassembled WGS sequence"/>
</dbReference>
<dbReference type="InterPro" id="IPR052125">
    <property type="entry name" value="KLHDC10"/>
</dbReference>
<reference evidence="3 4" key="2">
    <citation type="journal article" date="2011" name="PLoS Genet.">
        <title>Caenorhabditis briggsae recombinant inbred line genotypes reveal inter-strain incompatibility and the evolution of recombination.</title>
        <authorList>
            <person name="Ross J.A."/>
            <person name="Koboldt D.C."/>
            <person name="Staisch J.E."/>
            <person name="Chamberlin H.M."/>
            <person name="Gupta B.P."/>
            <person name="Miller R.D."/>
            <person name="Baird S.E."/>
            <person name="Haag E.S."/>
        </authorList>
    </citation>
    <scope>NUCLEOTIDE SEQUENCE [LARGE SCALE GENOMIC DNA]</scope>
    <source>
        <strain evidence="3 4">AF16</strain>
    </source>
</reference>
<dbReference type="CTD" id="8576221"/>
<keyword evidence="4" id="KW-1185">Reference proteome</keyword>